<organism evidence="1 2">
    <name type="scientific">Roseomonas elaeocarpi</name>
    <dbReference type="NCBI Taxonomy" id="907779"/>
    <lineage>
        <taxon>Bacteria</taxon>
        <taxon>Pseudomonadati</taxon>
        <taxon>Pseudomonadota</taxon>
        <taxon>Alphaproteobacteria</taxon>
        <taxon>Acetobacterales</taxon>
        <taxon>Roseomonadaceae</taxon>
        <taxon>Roseomonas</taxon>
    </lineage>
</organism>
<gene>
    <name evidence="1" type="ORF">ACFFGY_00045</name>
</gene>
<sequence length="601" mass="65633">MLRDDGSPSALNVILITGAIREPLEFLATVERALSLVRQGRASHIIVSTWAGQIASIPGLAAILDDSGILVVQSTTPEDLGKGAIHAQFKSVMAGLLACPPGSRVLRCRTDKTLKLMGTLEDALDQPLSRTTDIGQFKSPFRNKISILGYSSTAFMWMSDFCFFGDRDDLLAAMGVARHFEEVFFNPIASPELRVLSWPFYQNNVFLLELFSQISHYSISHALVVWSNRGTEDLPSPLARLLALHAAIHASSFLCGRDLSGRLPQPSGPLLPLLTGRPERHLVDTVYIAGFRGTRATSSILFDRLLNDGINRKSGSTSFDDAANDIADGGYSSWRFSPENGQETLDFIEKAFSQDSPMVAIMANKDLKPFIGRSRSIAAPASSQREQDFKAVLVAQFSKVLNDLGISYVDPAYGAIAQDVINRPNLIMASLEATVLFWCGMKRLMSNDPTGLRDAWILIGAAAKGRSSDAQIMRGWLFRNGVQGYLNAAEAETAYGETLRDLTDAARKNIWPALVMIGLFRLDGADRHFDARVAASTLEQAAKSAGEYSELIGNAARDMYANPPTARVTMLLWRESFGKLQQIIKAAGLDRRMPPSLLAAS</sequence>
<dbReference type="RefSeq" id="WP_377042287.1">
    <property type="nucleotide sequence ID" value="NZ_JBHLUN010000001.1"/>
</dbReference>
<dbReference type="EMBL" id="JBHLUN010000001">
    <property type="protein sequence ID" value="MFC0406616.1"/>
    <property type="molecule type" value="Genomic_DNA"/>
</dbReference>
<evidence type="ECO:0000313" key="1">
    <source>
        <dbReference type="EMBL" id="MFC0406616.1"/>
    </source>
</evidence>
<proteinExistence type="predicted"/>
<accession>A0ABV6JLM5</accession>
<reference evidence="1 2" key="1">
    <citation type="submission" date="2024-09" db="EMBL/GenBank/DDBJ databases">
        <authorList>
            <person name="Sun Q."/>
            <person name="Mori K."/>
        </authorList>
    </citation>
    <scope>NUCLEOTIDE SEQUENCE [LARGE SCALE GENOMIC DNA]</scope>
    <source>
        <strain evidence="1 2">TBRC 5777</strain>
    </source>
</reference>
<comment type="caution">
    <text evidence="1">The sequence shown here is derived from an EMBL/GenBank/DDBJ whole genome shotgun (WGS) entry which is preliminary data.</text>
</comment>
<evidence type="ECO:0000313" key="2">
    <source>
        <dbReference type="Proteomes" id="UP001589865"/>
    </source>
</evidence>
<dbReference type="Proteomes" id="UP001589865">
    <property type="component" value="Unassembled WGS sequence"/>
</dbReference>
<name>A0ABV6JLM5_9PROT</name>
<protein>
    <recommendedName>
        <fullName evidence="3">SIR2-like domain-containing protein</fullName>
    </recommendedName>
</protein>
<evidence type="ECO:0008006" key="3">
    <source>
        <dbReference type="Google" id="ProtNLM"/>
    </source>
</evidence>
<keyword evidence="2" id="KW-1185">Reference proteome</keyword>